<evidence type="ECO:0000256" key="1">
    <source>
        <dbReference type="ARBA" id="ARBA00001947"/>
    </source>
</evidence>
<dbReference type="InterPro" id="IPR011765">
    <property type="entry name" value="Pept_M16_N"/>
</dbReference>
<keyword evidence="15" id="KW-0732">Signal</keyword>
<dbReference type="Pfam" id="PF05193">
    <property type="entry name" value="Peptidase_M16_C"/>
    <property type="match status" value="1"/>
</dbReference>
<keyword evidence="10" id="KW-0482">Metalloprotease</keyword>
<dbReference type="Proteomes" id="UP000258102">
    <property type="component" value="Chromosome 1"/>
</dbReference>
<dbReference type="SUPFAM" id="SSF63411">
    <property type="entry name" value="LuxS/MPP-like metallohydrolase"/>
    <property type="match status" value="4"/>
</dbReference>
<organism evidence="20 21">
    <name type="scientific">Pseudoalteromonas piscicida</name>
    <dbReference type="NCBI Taxonomy" id="43662"/>
    <lineage>
        <taxon>Bacteria</taxon>
        <taxon>Pseudomonadati</taxon>
        <taxon>Pseudomonadota</taxon>
        <taxon>Gammaproteobacteria</taxon>
        <taxon>Alteromonadales</taxon>
        <taxon>Pseudoalteromonadaceae</taxon>
        <taxon>Pseudoalteromonas</taxon>
    </lineage>
</organism>
<evidence type="ECO:0000256" key="11">
    <source>
        <dbReference type="ARBA" id="ARBA00029597"/>
    </source>
</evidence>
<evidence type="ECO:0000256" key="5">
    <source>
        <dbReference type="ARBA" id="ARBA00017565"/>
    </source>
</evidence>
<dbReference type="GO" id="GO:0004222">
    <property type="term" value="F:metalloendopeptidase activity"/>
    <property type="evidence" value="ECO:0007669"/>
    <property type="project" value="UniProtKB-EC"/>
</dbReference>
<keyword evidence="6" id="KW-0645">Protease</keyword>
<protein>
    <recommendedName>
        <fullName evidence="5">Protease 3</fullName>
        <ecNumber evidence="4">3.4.24.55</ecNumber>
    </recommendedName>
    <alternativeName>
        <fullName evidence="13">Pitrilysin</fullName>
    </alternativeName>
    <alternativeName>
        <fullName evidence="12">Protease III</fullName>
    </alternativeName>
    <alternativeName>
        <fullName evidence="11">Protease pi</fullName>
    </alternativeName>
</protein>
<evidence type="ECO:0000256" key="3">
    <source>
        <dbReference type="ARBA" id="ARBA00007261"/>
    </source>
</evidence>
<reference evidence="20 21" key="1">
    <citation type="submission" date="2018-08" db="EMBL/GenBank/DDBJ databases">
        <title>Whole Genome Sequences of Two Pseudoalteromonas piscicida Strains, DE1-A and DE2-A, which Exhibit Strong Antibacterial Activity against Vibrio vulnificus.</title>
        <authorList>
            <person name="Richards G.P."/>
            <person name="Needleman D.S."/>
            <person name="Watson M.A."/>
            <person name="Polson S.W."/>
        </authorList>
    </citation>
    <scope>NUCLEOTIDE SEQUENCE [LARGE SCALE GENOMIC DNA]</scope>
    <source>
        <strain evidence="20 21">DE2-A</strain>
    </source>
</reference>
<dbReference type="GO" id="GO:0005737">
    <property type="term" value="C:cytoplasm"/>
    <property type="evidence" value="ECO:0007669"/>
    <property type="project" value="UniProtKB-ARBA"/>
</dbReference>
<keyword evidence="8" id="KW-0378">Hydrolase</keyword>
<evidence type="ECO:0000256" key="10">
    <source>
        <dbReference type="ARBA" id="ARBA00023049"/>
    </source>
</evidence>
<dbReference type="AlphaFoldDB" id="A0AAD0RJ99"/>
<feature type="signal peptide" evidence="15">
    <location>
        <begin position="1"/>
        <end position="20"/>
    </location>
</feature>
<evidence type="ECO:0000256" key="14">
    <source>
        <dbReference type="RuleBase" id="RU004447"/>
    </source>
</evidence>
<feature type="domain" description="Peptidase M16 N-terminal" evidence="16">
    <location>
        <begin position="62"/>
        <end position="199"/>
    </location>
</feature>
<sequence length="949" mass="107050">MFNNRLSLVALALISLNATAQKNTTITQLTSAVPSDIAQSQFIKSVQDDRSYDELVLENGLRVVVVSDPSISEAAVSLTVGVGQYHDPESYQGLAHFLEHMIFQGSKAYPKPNALKDFISKHGGQYNAATELQMTSYFFSLPQDKFDTALTMLSDAIVNPLFDKENIDNEINAVDQEWQRLRQQDSFVINRTAAATVNPEHPIRKFGAGNKASLKSKSNKNDLYAAMANFYKQYYSANLMTVTLVGGESTGELKSLAKKHFAKIKNLQVEPPIISTPVFTEATLGQEIKLQTKVATDLLLLQFPLSSNFANWQFKPNAYIQMLLASQEPGSLAATLTEQGLIEMMLPMLIPNSYGLEGTALVQFMLTEKGKMHQEKIVAAFFDYVELIKETGITEGYAAELKQMLSGQFESYQKPPALHLAMQFSRMMQTVPARDILHFDTYFKGFNSAAIRESLSNLTIEKARIWHISDDEKTGTSLQYAQGSYHVAPLSDSAKKSYADSGLNFKLHSPSVEEKVATQLVKQSNELPSQVVASKGISAWLKNSEHFTQRQGVLGISIESAVLNQDVKNHTMLNLLNVMMIRELQRLGTRAQQRHQINLMAMQNAQGNLAITLSGKTGKQDYYAEQLFKAITGMEISESRLEAAKKLYLESLENLDKLPLAYQSELHFGRQVKTEAMLWTTEQVIAQLKQVNTKELASFHNKLVSNTYIDIFAFGGYDQADVQSLAYKVRETFGPTSQTQKPQITTKYAPQKGYMTNDKQRSSLDNVYYRESYIYAEKSAPTYAALMVLNQFFNSSIFNTLRTEKQMAYAVGSKAFKVHDYPAFSLFIESANTSLPKIKSEFDNFIMSFYQGLEKMDEKEFEVVKDGLLVSLKKQPENVFIESQRYFEDWLSGRLDFSSRDELIHHLKRVNKSQIIQAYQQLLIDYQGEVQLLQIKGPNSNSEYFEFEE</sequence>
<dbReference type="RefSeq" id="WP_088532194.1">
    <property type="nucleotide sequence ID" value="NZ_CP021646.1"/>
</dbReference>
<keyword evidence="7" id="KW-0479">Metal-binding</keyword>
<dbReference type="InterPro" id="IPR011249">
    <property type="entry name" value="Metalloenz_LuxS/M16"/>
</dbReference>
<dbReference type="Pfam" id="PF22456">
    <property type="entry name" value="PqqF-like_C_4"/>
    <property type="match status" value="1"/>
</dbReference>
<dbReference type="FunFam" id="3.30.830.10:FF:000012">
    <property type="entry name" value="Protease 3"/>
    <property type="match status" value="1"/>
</dbReference>
<evidence type="ECO:0000256" key="2">
    <source>
        <dbReference type="ARBA" id="ARBA00002184"/>
    </source>
</evidence>
<evidence type="ECO:0000313" key="21">
    <source>
        <dbReference type="Proteomes" id="UP000258102"/>
    </source>
</evidence>
<name>A0AAD0RJ99_PSEO7</name>
<keyword evidence="9" id="KW-0862">Zinc</keyword>
<evidence type="ECO:0000256" key="8">
    <source>
        <dbReference type="ARBA" id="ARBA00022801"/>
    </source>
</evidence>
<evidence type="ECO:0000256" key="6">
    <source>
        <dbReference type="ARBA" id="ARBA00022670"/>
    </source>
</evidence>
<evidence type="ECO:0000256" key="9">
    <source>
        <dbReference type="ARBA" id="ARBA00022833"/>
    </source>
</evidence>
<accession>A0AAD0RJ99</accession>
<evidence type="ECO:0000256" key="15">
    <source>
        <dbReference type="SAM" id="SignalP"/>
    </source>
</evidence>
<dbReference type="PANTHER" id="PTHR43690">
    <property type="entry name" value="NARDILYSIN"/>
    <property type="match status" value="1"/>
</dbReference>
<comment type="function">
    <text evidence="2">Endopeptidase that degrades small peptides of less than 7 kDa, such as glucagon and insulin.</text>
</comment>
<evidence type="ECO:0000259" key="16">
    <source>
        <dbReference type="Pfam" id="PF00675"/>
    </source>
</evidence>
<dbReference type="EMBL" id="CP031761">
    <property type="protein sequence ID" value="AXR03857.1"/>
    <property type="molecule type" value="Genomic_DNA"/>
</dbReference>
<evidence type="ECO:0000259" key="18">
    <source>
        <dbReference type="Pfam" id="PF16187"/>
    </source>
</evidence>
<gene>
    <name evidence="20" type="ORF">D0511_18460</name>
</gene>
<dbReference type="InterPro" id="IPR054734">
    <property type="entry name" value="PqqF-like_C_4"/>
</dbReference>
<dbReference type="Gene3D" id="3.30.830.10">
    <property type="entry name" value="Metalloenzyme, LuxS/M16 peptidase-like"/>
    <property type="match status" value="4"/>
</dbReference>
<dbReference type="KEGG" id="ppis:B1L02_18380"/>
<evidence type="ECO:0000256" key="4">
    <source>
        <dbReference type="ARBA" id="ARBA00012449"/>
    </source>
</evidence>
<feature type="domain" description="Peptidase M16 middle/third" evidence="18">
    <location>
        <begin position="412"/>
        <end position="669"/>
    </location>
</feature>
<feature type="domain" description="Coenzyme PQQ synthesis protein F-like C-terminal lobe" evidence="19">
    <location>
        <begin position="788"/>
        <end position="886"/>
    </location>
</feature>
<dbReference type="GO" id="GO:0006508">
    <property type="term" value="P:proteolysis"/>
    <property type="evidence" value="ECO:0007669"/>
    <property type="project" value="UniProtKB-KW"/>
</dbReference>
<dbReference type="InterPro" id="IPR007863">
    <property type="entry name" value="Peptidase_M16_C"/>
</dbReference>
<comment type="cofactor">
    <cofactor evidence="1">
        <name>Zn(2+)</name>
        <dbReference type="ChEBI" id="CHEBI:29105"/>
    </cofactor>
</comment>
<evidence type="ECO:0000256" key="7">
    <source>
        <dbReference type="ARBA" id="ARBA00022723"/>
    </source>
</evidence>
<feature type="chain" id="PRO_5041980828" description="Protease 3" evidence="15">
    <location>
        <begin position="21"/>
        <end position="949"/>
    </location>
</feature>
<comment type="similarity">
    <text evidence="3 14">Belongs to the peptidase M16 family.</text>
</comment>
<dbReference type="InterPro" id="IPR050626">
    <property type="entry name" value="Peptidase_M16"/>
</dbReference>
<evidence type="ECO:0000256" key="12">
    <source>
        <dbReference type="ARBA" id="ARBA00031184"/>
    </source>
</evidence>
<dbReference type="PROSITE" id="PS00143">
    <property type="entry name" value="INSULINASE"/>
    <property type="match status" value="1"/>
</dbReference>
<evidence type="ECO:0000259" key="19">
    <source>
        <dbReference type="Pfam" id="PF22456"/>
    </source>
</evidence>
<dbReference type="EC" id="3.4.24.55" evidence="4"/>
<dbReference type="Pfam" id="PF00675">
    <property type="entry name" value="Peptidase_M16"/>
    <property type="match status" value="1"/>
</dbReference>
<proteinExistence type="inferred from homology"/>
<evidence type="ECO:0000313" key="20">
    <source>
        <dbReference type="EMBL" id="AXR03857.1"/>
    </source>
</evidence>
<dbReference type="GO" id="GO:0046872">
    <property type="term" value="F:metal ion binding"/>
    <property type="evidence" value="ECO:0007669"/>
    <property type="project" value="UniProtKB-KW"/>
</dbReference>
<dbReference type="InterPro" id="IPR032632">
    <property type="entry name" value="Peptidase_M16_M"/>
</dbReference>
<feature type="domain" description="Peptidase M16 C-terminal" evidence="17">
    <location>
        <begin position="225"/>
        <end position="404"/>
    </location>
</feature>
<evidence type="ECO:0000256" key="13">
    <source>
        <dbReference type="ARBA" id="ARBA00033450"/>
    </source>
</evidence>
<dbReference type="InterPro" id="IPR001431">
    <property type="entry name" value="Pept_M16_Zn_BS"/>
</dbReference>
<dbReference type="Pfam" id="PF16187">
    <property type="entry name" value="Peptidase_M16_M"/>
    <property type="match status" value="1"/>
</dbReference>
<dbReference type="PANTHER" id="PTHR43690:SF18">
    <property type="entry name" value="INSULIN-DEGRADING ENZYME-RELATED"/>
    <property type="match status" value="1"/>
</dbReference>
<evidence type="ECO:0000259" key="17">
    <source>
        <dbReference type="Pfam" id="PF05193"/>
    </source>
</evidence>